<name>A0A6A6X4F3_9PLEO</name>
<organism evidence="3 4">
    <name type="scientific">Melanomma pulvis-pyrius CBS 109.77</name>
    <dbReference type="NCBI Taxonomy" id="1314802"/>
    <lineage>
        <taxon>Eukaryota</taxon>
        <taxon>Fungi</taxon>
        <taxon>Dikarya</taxon>
        <taxon>Ascomycota</taxon>
        <taxon>Pezizomycotina</taxon>
        <taxon>Dothideomycetes</taxon>
        <taxon>Pleosporomycetidae</taxon>
        <taxon>Pleosporales</taxon>
        <taxon>Melanommataceae</taxon>
        <taxon>Melanomma</taxon>
    </lineage>
</organism>
<dbReference type="EMBL" id="MU002032">
    <property type="protein sequence ID" value="KAF2791199.1"/>
    <property type="molecule type" value="Genomic_DNA"/>
</dbReference>
<dbReference type="AlphaFoldDB" id="A0A6A6X4F3"/>
<feature type="transmembrane region" description="Helical" evidence="2">
    <location>
        <begin position="170"/>
        <end position="191"/>
    </location>
</feature>
<dbReference type="OrthoDB" id="3254104at2759"/>
<evidence type="ECO:0000256" key="2">
    <source>
        <dbReference type="SAM" id="Phobius"/>
    </source>
</evidence>
<keyword evidence="2" id="KW-0812">Transmembrane</keyword>
<proteinExistence type="predicted"/>
<feature type="transmembrane region" description="Helical" evidence="2">
    <location>
        <begin position="203"/>
        <end position="224"/>
    </location>
</feature>
<feature type="compositionally biased region" description="Polar residues" evidence="1">
    <location>
        <begin position="41"/>
        <end position="51"/>
    </location>
</feature>
<accession>A0A6A6X4F3</accession>
<dbReference type="Proteomes" id="UP000799757">
    <property type="component" value="Unassembled WGS sequence"/>
</dbReference>
<feature type="region of interest" description="Disordered" evidence="1">
    <location>
        <begin position="1"/>
        <end position="97"/>
    </location>
</feature>
<keyword evidence="2" id="KW-0472">Membrane</keyword>
<evidence type="ECO:0000256" key="1">
    <source>
        <dbReference type="SAM" id="MobiDB-lite"/>
    </source>
</evidence>
<reference evidence="3" key="1">
    <citation type="journal article" date="2020" name="Stud. Mycol.">
        <title>101 Dothideomycetes genomes: a test case for predicting lifestyles and emergence of pathogens.</title>
        <authorList>
            <person name="Haridas S."/>
            <person name="Albert R."/>
            <person name="Binder M."/>
            <person name="Bloem J."/>
            <person name="Labutti K."/>
            <person name="Salamov A."/>
            <person name="Andreopoulos B."/>
            <person name="Baker S."/>
            <person name="Barry K."/>
            <person name="Bills G."/>
            <person name="Bluhm B."/>
            <person name="Cannon C."/>
            <person name="Castanera R."/>
            <person name="Culley D."/>
            <person name="Daum C."/>
            <person name="Ezra D."/>
            <person name="Gonzalez J."/>
            <person name="Henrissat B."/>
            <person name="Kuo A."/>
            <person name="Liang C."/>
            <person name="Lipzen A."/>
            <person name="Lutzoni F."/>
            <person name="Magnuson J."/>
            <person name="Mondo S."/>
            <person name="Nolan M."/>
            <person name="Ohm R."/>
            <person name="Pangilinan J."/>
            <person name="Park H.-J."/>
            <person name="Ramirez L."/>
            <person name="Alfaro M."/>
            <person name="Sun H."/>
            <person name="Tritt A."/>
            <person name="Yoshinaga Y."/>
            <person name="Zwiers L.-H."/>
            <person name="Turgeon B."/>
            <person name="Goodwin S."/>
            <person name="Spatafora J."/>
            <person name="Crous P."/>
            <person name="Grigoriev I."/>
        </authorList>
    </citation>
    <scope>NUCLEOTIDE SEQUENCE</scope>
    <source>
        <strain evidence="3">CBS 109.77</strain>
    </source>
</reference>
<feature type="transmembrane region" description="Helical" evidence="2">
    <location>
        <begin position="115"/>
        <end position="134"/>
    </location>
</feature>
<evidence type="ECO:0000313" key="4">
    <source>
        <dbReference type="Proteomes" id="UP000799757"/>
    </source>
</evidence>
<feature type="transmembrane region" description="Helical" evidence="2">
    <location>
        <begin position="236"/>
        <end position="263"/>
    </location>
</feature>
<feature type="compositionally biased region" description="Low complexity" evidence="1">
    <location>
        <begin position="1"/>
        <end position="12"/>
    </location>
</feature>
<feature type="compositionally biased region" description="Polar residues" evidence="1">
    <location>
        <begin position="66"/>
        <end position="82"/>
    </location>
</feature>
<keyword evidence="4" id="KW-1185">Reference proteome</keyword>
<keyword evidence="2" id="KW-1133">Transmembrane helix</keyword>
<protein>
    <submittedName>
        <fullName evidence="3">Uncharacterized protein</fullName>
    </submittedName>
</protein>
<gene>
    <name evidence="3" type="ORF">K505DRAFT_249501</name>
</gene>
<sequence>MFTTTTTSSSSPPSLPPAHSKPLPTRTESTRIQLPAPLHRSPTNPLQTQRSATKKSEKYTSLPARNPTTTTTAKPSHSSSKKNANKERPGMQPRRTTAQTRYIDMLLSLDTVPRLHNILASFCTWILLAGYIVFPATFTGLKDVEVNDKSGDVREEVKKKALDTVRNAPLLYVAGFACGIGVLGCVALWWKWRKNYVWVINRIFLPALMNSVAGLISTLVNVYSARDGQYSVTAKVTLIVTGVCSVITALLFLVYNGVMLSLVKRKHAKETKGFERSQSVRELEERREKVLGAEVGSVV</sequence>
<evidence type="ECO:0000313" key="3">
    <source>
        <dbReference type="EMBL" id="KAF2791199.1"/>
    </source>
</evidence>